<dbReference type="PROSITE" id="PS50005">
    <property type="entry name" value="TPR"/>
    <property type="match status" value="1"/>
</dbReference>
<organism evidence="2 3">
    <name type="scientific">Streblomastix strix</name>
    <dbReference type="NCBI Taxonomy" id="222440"/>
    <lineage>
        <taxon>Eukaryota</taxon>
        <taxon>Metamonada</taxon>
        <taxon>Preaxostyla</taxon>
        <taxon>Oxymonadida</taxon>
        <taxon>Streblomastigidae</taxon>
        <taxon>Streblomastix</taxon>
    </lineage>
</organism>
<feature type="non-terminal residue" evidence="2">
    <location>
        <position position="163"/>
    </location>
</feature>
<dbReference type="GO" id="GO:1905515">
    <property type="term" value="P:non-motile cilium assembly"/>
    <property type="evidence" value="ECO:0007669"/>
    <property type="project" value="TreeGrafter"/>
</dbReference>
<dbReference type="OrthoDB" id="1926212at2759"/>
<evidence type="ECO:0000313" key="3">
    <source>
        <dbReference type="Proteomes" id="UP000324800"/>
    </source>
</evidence>
<name>A0A5J4UFA9_9EUKA</name>
<dbReference type="GO" id="GO:0097730">
    <property type="term" value="C:non-motile cilium"/>
    <property type="evidence" value="ECO:0007669"/>
    <property type="project" value="TreeGrafter"/>
</dbReference>
<dbReference type="Proteomes" id="UP000324800">
    <property type="component" value="Unassembled WGS sequence"/>
</dbReference>
<dbReference type="Gene3D" id="1.25.40.10">
    <property type="entry name" value="Tetratricopeptide repeat domain"/>
    <property type="match status" value="1"/>
</dbReference>
<sequence length="163" mass="19205">MSCRKNYQSSKPFSLAFTLDDTVLDSNDIDSLILVGQRNSDLLLNALSPQQLYNRLEKSGVKKILNEKYRNIRCIVDTSDAFNDKALRTYQMMVKEFENTPHATRIHVNMGNIYYKEKNYGNAMRMYQMALDNVSETNRIYRHWIRRNMAYTQLVQHQYDAAM</sequence>
<dbReference type="GO" id="GO:0005814">
    <property type="term" value="C:centriole"/>
    <property type="evidence" value="ECO:0007669"/>
    <property type="project" value="TreeGrafter"/>
</dbReference>
<dbReference type="InterPro" id="IPR011990">
    <property type="entry name" value="TPR-like_helical_dom_sf"/>
</dbReference>
<dbReference type="GO" id="GO:0036064">
    <property type="term" value="C:ciliary basal body"/>
    <property type="evidence" value="ECO:0007669"/>
    <property type="project" value="TreeGrafter"/>
</dbReference>
<dbReference type="InterPro" id="IPR019734">
    <property type="entry name" value="TPR_rpt"/>
</dbReference>
<dbReference type="GO" id="GO:0097546">
    <property type="term" value="C:ciliary base"/>
    <property type="evidence" value="ECO:0007669"/>
    <property type="project" value="TreeGrafter"/>
</dbReference>
<dbReference type="SUPFAM" id="SSF48452">
    <property type="entry name" value="TPR-like"/>
    <property type="match status" value="1"/>
</dbReference>
<accession>A0A5J4UFA9</accession>
<feature type="repeat" description="TPR" evidence="1">
    <location>
        <begin position="104"/>
        <end position="137"/>
    </location>
</feature>
<keyword evidence="1" id="KW-0802">TPR repeat</keyword>
<evidence type="ECO:0000256" key="1">
    <source>
        <dbReference type="PROSITE-ProRule" id="PRU00339"/>
    </source>
</evidence>
<dbReference type="GO" id="GO:0019894">
    <property type="term" value="F:kinesin binding"/>
    <property type="evidence" value="ECO:0007669"/>
    <property type="project" value="TreeGrafter"/>
</dbReference>
<proteinExistence type="predicted"/>
<gene>
    <name evidence="2" type="ORF">EZS28_035682</name>
</gene>
<dbReference type="AlphaFoldDB" id="A0A5J4UFA9"/>
<comment type="caution">
    <text evidence="2">The sequence shown here is derived from an EMBL/GenBank/DDBJ whole genome shotgun (WGS) entry which is preliminary data.</text>
</comment>
<dbReference type="EMBL" id="SNRW01016991">
    <property type="protein sequence ID" value="KAA6368790.1"/>
    <property type="molecule type" value="Genomic_DNA"/>
</dbReference>
<evidence type="ECO:0000313" key="2">
    <source>
        <dbReference type="EMBL" id="KAA6368790.1"/>
    </source>
</evidence>
<dbReference type="GO" id="GO:0042073">
    <property type="term" value="P:intraciliary transport"/>
    <property type="evidence" value="ECO:0007669"/>
    <property type="project" value="TreeGrafter"/>
</dbReference>
<reference evidence="2 3" key="1">
    <citation type="submission" date="2019-03" db="EMBL/GenBank/DDBJ databases">
        <title>Single cell metagenomics reveals metabolic interactions within the superorganism composed of flagellate Streblomastix strix and complex community of Bacteroidetes bacteria on its surface.</title>
        <authorList>
            <person name="Treitli S.C."/>
            <person name="Kolisko M."/>
            <person name="Husnik F."/>
            <person name="Keeling P."/>
            <person name="Hampl V."/>
        </authorList>
    </citation>
    <scope>NUCLEOTIDE SEQUENCE [LARGE SCALE GENOMIC DNA]</scope>
    <source>
        <strain evidence="2">ST1C</strain>
    </source>
</reference>
<dbReference type="PANTHER" id="PTHR44117:SF1">
    <property type="entry name" value="INTRAFLAGELLAR TRANSPORT PROTEIN 88 HOMOLOG"/>
    <property type="match status" value="1"/>
</dbReference>
<protein>
    <submittedName>
        <fullName evidence="2">Uncharacterized protein</fullName>
    </submittedName>
</protein>
<dbReference type="PANTHER" id="PTHR44117">
    <property type="entry name" value="INTRAFLAGELLAR TRANSPORT PROTEIN 88 HOMOLOG"/>
    <property type="match status" value="1"/>
</dbReference>